<evidence type="ECO:0000256" key="10">
    <source>
        <dbReference type="ARBA" id="ARBA00023235"/>
    </source>
</evidence>
<dbReference type="PANTHER" id="PTHR11070:SF48">
    <property type="entry name" value="ATP-DEPENDENT HELICASE_NUCLEASE SUBUNIT A"/>
    <property type="match status" value="1"/>
</dbReference>
<organism evidence="18 19">
    <name type="scientific">Paenibacillus solisilvae</name>
    <dbReference type="NCBI Taxonomy" id="2486751"/>
    <lineage>
        <taxon>Bacteria</taxon>
        <taxon>Bacillati</taxon>
        <taxon>Bacillota</taxon>
        <taxon>Bacilli</taxon>
        <taxon>Bacillales</taxon>
        <taxon>Paenibacillaceae</taxon>
        <taxon>Paenibacillus</taxon>
    </lineage>
</organism>
<keyword evidence="2 13" id="KW-0547">Nucleotide-binding</keyword>
<dbReference type="InterPro" id="IPR000212">
    <property type="entry name" value="DNA_helicase_UvrD/REP"/>
</dbReference>
<evidence type="ECO:0000256" key="4">
    <source>
        <dbReference type="ARBA" id="ARBA00022801"/>
    </source>
</evidence>
<evidence type="ECO:0000256" key="8">
    <source>
        <dbReference type="ARBA" id="ARBA00023125"/>
    </source>
</evidence>
<dbReference type="HAMAP" id="MF_01451">
    <property type="entry name" value="AddA"/>
    <property type="match status" value="1"/>
</dbReference>
<evidence type="ECO:0000256" key="6">
    <source>
        <dbReference type="ARBA" id="ARBA00022839"/>
    </source>
</evidence>
<evidence type="ECO:0000313" key="19">
    <source>
        <dbReference type="Proteomes" id="UP001596047"/>
    </source>
</evidence>
<evidence type="ECO:0000256" key="12">
    <source>
        <dbReference type="ARBA" id="ARBA00048988"/>
    </source>
</evidence>
<gene>
    <name evidence="13" type="primary">addA</name>
    <name evidence="18" type="ORF">ACFPYJ_22090</name>
</gene>
<proteinExistence type="inferred from homology"/>
<keyword evidence="10 13" id="KW-0413">Isomerase</keyword>
<comment type="subunit">
    <text evidence="13">Heterodimer of AddA and AddB/RexB.</text>
</comment>
<evidence type="ECO:0000259" key="17">
    <source>
        <dbReference type="PROSITE" id="PS51217"/>
    </source>
</evidence>
<dbReference type="EC" id="3.1.-.-" evidence="13"/>
<name>A0ABW0W188_9BACL</name>
<evidence type="ECO:0000256" key="1">
    <source>
        <dbReference type="ARBA" id="ARBA00022722"/>
    </source>
</evidence>
<protein>
    <recommendedName>
        <fullName evidence="13">ATP-dependent helicase/nuclease subunit A</fullName>
        <ecNumber evidence="13">3.1.-.-</ecNumber>
        <ecNumber evidence="13">5.6.2.4</ecNumber>
    </recommendedName>
    <alternativeName>
        <fullName evidence="13">ATP-dependent helicase/nuclease AddA</fullName>
    </alternativeName>
    <alternativeName>
        <fullName evidence="13">DNA 3'-5' helicase AddA</fullName>
    </alternativeName>
</protein>
<dbReference type="InterPro" id="IPR014016">
    <property type="entry name" value="UvrD-like_ATP-bd"/>
</dbReference>
<keyword evidence="3 13" id="KW-0227">DNA damage</keyword>
<evidence type="ECO:0000256" key="11">
    <source>
        <dbReference type="ARBA" id="ARBA00034617"/>
    </source>
</evidence>
<dbReference type="PROSITE" id="PS51198">
    <property type="entry name" value="UVRD_HELICASE_ATP_BIND"/>
    <property type="match status" value="1"/>
</dbReference>
<keyword evidence="9 13" id="KW-0234">DNA repair</keyword>
<keyword evidence="4 13" id="KW-0378">Hydrolase</keyword>
<dbReference type="PROSITE" id="PS51217">
    <property type="entry name" value="UVRD_HELICASE_CTER"/>
    <property type="match status" value="1"/>
</dbReference>
<comment type="cofactor">
    <cofactor evidence="13">
        <name>Mg(2+)</name>
        <dbReference type="ChEBI" id="CHEBI:18420"/>
    </cofactor>
</comment>
<feature type="binding site" evidence="14">
    <location>
        <begin position="33"/>
        <end position="40"/>
    </location>
    <ligand>
        <name>ATP</name>
        <dbReference type="ChEBI" id="CHEBI:30616"/>
    </ligand>
</feature>
<keyword evidence="1 13" id="KW-0540">Nuclease</keyword>
<dbReference type="InterPro" id="IPR027417">
    <property type="entry name" value="P-loop_NTPase"/>
</dbReference>
<feature type="domain" description="UvrD-like helicase ATP-binding" evidence="16">
    <location>
        <begin position="12"/>
        <end position="528"/>
    </location>
</feature>
<evidence type="ECO:0000256" key="15">
    <source>
        <dbReference type="SAM" id="MobiDB-lite"/>
    </source>
</evidence>
<feature type="domain" description="UvrD-like helicase C-terminal" evidence="17">
    <location>
        <begin position="580"/>
        <end position="882"/>
    </location>
</feature>
<comment type="catalytic activity">
    <reaction evidence="11 13">
        <text>Couples ATP hydrolysis with the unwinding of duplex DNA by translocating in the 3'-5' direction.</text>
        <dbReference type="EC" id="5.6.2.4"/>
    </reaction>
</comment>
<evidence type="ECO:0000256" key="7">
    <source>
        <dbReference type="ARBA" id="ARBA00022840"/>
    </source>
</evidence>
<dbReference type="EC" id="5.6.2.4" evidence="13"/>
<dbReference type="InterPro" id="IPR014017">
    <property type="entry name" value="DNA_helicase_UvrD-like_C"/>
</dbReference>
<evidence type="ECO:0000256" key="2">
    <source>
        <dbReference type="ARBA" id="ARBA00022741"/>
    </source>
</evidence>
<sequence length="1447" mass="159891">MTAASPSKPQGSNWTDDQWRAIVTGGQNILVAAAAGSGKTAVLVERIIRKISADTDVDRLLVATFTKAAAAEMKERIRIALEKELDHNPGSDHLRRQLALMGRASITTLHSFCLDVIRRYYSLIGLDPGFRIANETEAELLRMDVLDALFEERYADMENSSGFYELVDRFGGERGDEPLYALVMKLYNFAQSHPWPSVWLYETAGAFDVEDAAALARTDWVKSLTDVVALGLEGAEALLEQAMDVTRQPAGPDAYAVTFEDDLSIVRTLSHRINSEPWNTWYEAFASAGFGKLKSQRGDSVDKGLQEQAKVLRDMAKTIITDMTDELFVRAPEEFAAELKELAPLMLTLAELVKEFGERFEAAKREKGLIDFGDMEHYCLRILRDEASTPEVSVPSAAALEYQRQFDEILLDEYQDTNMVQEAIVSLIARPGKGNRFMVGDVKQSIYRFRLAEPNLFLRKYKAYQSADSGGSEIEIEGEQVSKANEAMANSLHEIDSDGALPAVIGAEPVTGKDRGIRIDLARNFRSRSEVVDGVNNVFRAIMREKAAEMDYDERAELVCGASYPSSDQGGSPARYAVEFALLDRGTAEVSSDEEVQVSDAAVDGETGESAAEGAEDLQVVQLEARWIASQILRLQGIQPTEGAGLAEPFEVYDGKRERKRPLAWRDIVILLRADKQWAPIIIEELQAQGIPAYAELSSGYFEATEVETMLSLLRVIDNPYQDIPLAGALRSPIVGLTGEELAMIRIAAGKGSYYDAVLLASNHPSLAEETRNKLHGFLASLEIWREEARRGALAELLWRIYRETGYYDLVGGMPGGLQRQANLRALHDRTRQYEATTLRGLFRFLRFIDRMREGGGDLGTARALGEQEDVVRIMSIHKSKGLEFPVVFIAGLGKAFNRRDLNSPFLMHKQLGFGPKFVNTELRVSYPTLPYLAIRQRLRMETLAEEMRILYVALTRPKEKMFLVGTVADAAKQLQRWETALDPKGNLSDFRLAEAKRFIDWVGPLAMNAGIPITLERDEKGEFASAEEAGDAAAVERGIIEAAAGPGDAQVEAADGSDNAHADSNAADGSHDEQQEGREGALHLIAVEQKAVLAKPEGSFRDWRTAVVPLSMLGMEAAAAVEVDEAAAAAFEERLQAVQALVPVEVHSGAADEIERRLTWQYPFLAATTIAAKTSVTEMKRLHAETAVDEDAAVLLLHEPASEGLELQAIESDSVLDEAENLQLELFLDEGASSFANHGGTDAQPAASLSAEAGGGEYTFRLRRPKFMEEVSLTAAERGTVGHLVMQHMPLKGKADEELVREIVAQLQERSMLSAMQAQAVDTAGVAAFFQELVGQRLVKASWVRRETPFSCTLPASRVYPHGDGALGEEPILIQGVIDCLFEDEGGLVLLDYKTDKIRMKRWDEAAERHRFQLELYAEAIERIMGRKVNECYVYFFDGAKSVKLF</sequence>
<dbReference type="RefSeq" id="WP_379190385.1">
    <property type="nucleotide sequence ID" value="NZ_JBHSOW010000080.1"/>
</dbReference>
<dbReference type="Gene3D" id="1.10.274.50">
    <property type="match status" value="1"/>
</dbReference>
<keyword evidence="6 13" id="KW-0269">Exonuclease</keyword>
<dbReference type="SUPFAM" id="SSF52540">
    <property type="entry name" value="P-loop containing nucleoside triphosphate hydrolases"/>
    <property type="match status" value="1"/>
</dbReference>
<evidence type="ECO:0000256" key="3">
    <source>
        <dbReference type="ARBA" id="ARBA00022763"/>
    </source>
</evidence>
<comment type="similarity">
    <text evidence="13">Belongs to the helicase family. AddA subfamily.</text>
</comment>
<comment type="function">
    <text evidence="13">The heterodimer acts as both an ATP-dependent DNA helicase and an ATP-dependent, dual-direction single-stranded exonuclease. Recognizes the chi site generating a DNA molecule suitable for the initiation of homologous recombination. The AddA nuclease domain is required for chi fragment generation; this subunit has the helicase and 3' -&gt; 5' nuclease activities.</text>
</comment>
<dbReference type="Gene3D" id="3.90.320.10">
    <property type="match status" value="1"/>
</dbReference>
<dbReference type="Proteomes" id="UP001596047">
    <property type="component" value="Unassembled WGS sequence"/>
</dbReference>
<evidence type="ECO:0000313" key="18">
    <source>
        <dbReference type="EMBL" id="MFC5651757.1"/>
    </source>
</evidence>
<dbReference type="InterPro" id="IPR011335">
    <property type="entry name" value="Restrct_endonuc-II-like"/>
</dbReference>
<reference evidence="19" key="1">
    <citation type="journal article" date="2019" name="Int. J. Syst. Evol. Microbiol.">
        <title>The Global Catalogue of Microorganisms (GCM) 10K type strain sequencing project: providing services to taxonomists for standard genome sequencing and annotation.</title>
        <authorList>
            <consortium name="The Broad Institute Genomics Platform"/>
            <consortium name="The Broad Institute Genome Sequencing Center for Infectious Disease"/>
            <person name="Wu L."/>
            <person name="Ma J."/>
        </authorList>
    </citation>
    <scope>NUCLEOTIDE SEQUENCE [LARGE SCALE GENOMIC DNA]</scope>
    <source>
        <strain evidence="19">CGMCC 1.3240</strain>
    </source>
</reference>
<evidence type="ECO:0000256" key="9">
    <source>
        <dbReference type="ARBA" id="ARBA00023204"/>
    </source>
</evidence>
<dbReference type="PANTHER" id="PTHR11070">
    <property type="entry name" value="UVRD / RECB / PCRA DNA HELICASE FAMILY MEMBER"/>
    <property type="match status" value="1"/>
</dbReference>
<keyword evidence="19" id="KW-1185">Reference proteome</keyword>
<comment type="caution">
    <text evidence="18">The sequence shown here is derived from an EMBL/GenBank/DDBJ whole genome shotgun (WGS) entry which is preliminary data.</text>
</comment>
<dbReference type="Pfam" id="PF00580">
    <property type="entry name" value="UvrD-helicase"/>
    <property type="match status" value="1"/>
</dbReference>
<evidence type="ECO:0000256" key="13">
    <source>
        <dbReference type="HAMAP-Rule" id="MF_01451"/>
    </source>
</evidence>
<feature type="region of interest" description="Disordered" evidence="15">
    <location>
        <begin position="1049"/>
        <end position="1078"/>
    </location>
</feature>
<keyword evidence="7 13" id="KW-0067">ATP-binding</keyword>
<accession>A0ABW0W188</accession>
<evidence type="ECO:0000256" key="14">
    <source>
        <dbReference type="PROSITE-ProRule" id="PRU00560"/>
    </source>
</evidence>
<comment type="catalytic activity">
    <reaction evidence="12 13">
        <text>ATP + H2O = ADP + phosphate + H(+)</text>
        <dbReference type="Rhea" id="RHEA:13065"/>
        <dbReference type="ChEBI" id="CHEBI:15377"/>
        <dbReference type="ChEBI" id="CHEBI:15378"/>
        <dbReference type="ChEBI" id="CHEBI:30616"/>
        <dbReference type="ChEBI" id="CHEBI:43474"/>
        <dbReference type="ChEBI" id="CHEBI:456216"/>
        <dbReference type="EC" id="5.6.2.4"/>
    </reaction>
</comment>
<dbReference type="EMBL" id="JBHSOW010000080">
    <property type="protein sequence ID" value="MFC5651757.1"/>
    <property type="molecule type" value="Genomic_DNA"/>
</dbReference>
<keyword evidence="8 13" id="KW-0238">DNA-binding</keyword>
<dbReference type="Gene3D" id="3.40.50.300">
    <property type="entry name" value="P-loop containing nucleotide triphosphate hydrolases"/>
    <property type="match status" value="4"/>
</dbReference>
<dbReference type="Pfam" id="PF13361">
    <property type="entry name" value="UvrD_C"/>
    <property type="match status" value="1"/>
</dbReference>
<evidence type="ECO:0000259" key="16">
    <source>
        <dbReference type="PROSITE" id="PS51198"/>
    </source>
</evidence>
<feature type="compositionally biased region" description="Low complexity" evidence="15">
    <location>
        <begin position="1054"/>
        <end position="1069"/>
    </location>
</feature>
<evidence type="ECO:0000256" key="5">
    <source>
        <dbReference type="ARBA" id="ARBA00022806"/>
    </source>
</evidence>
<dbReference type="InterPro" id="IPR014152">
    <property type="entry name" value="AddA"/>
</dbReference>
<dbReference type="Pfam" id="PF12705">
    <property type="entry name" value="PDDEXK_1"/>
    <property type="match status" value="1"/>
</dbReference>
<keyword evidence="5 13" id="KW-0347">Helicase</keyword>
<dbReference type="SUPFAM" id="SSF52980">
    <property type="entry name" value="Restriction endonuclease-like"/>
    <property type="match status" value="1"/>
</dbReference>
<dbReference type="InterPro" id="IPR011604">
    <property type="entry name" value="PDDEXK-like_dom_sf"/>
</dbReference>
<dbReference type="InterPro" id="IPR038726">
    <property type="entry name" value="PDDEXK_AddAB-type"/>
</dbReference>